<proteinExistence type="predicted"/>
<dbReference type="Proteomes" id="UP000192578">
    <property type="component" value="Unassembled WGS sequence"/>
</dbReference>
<name>A0A1W0X9T1_HYPEX</name>
<dbReference type="EMBL" id="MTYJ01000008">
    <property type="protein sequence ID" value="OQV24072.1"/>
    <property type="molecule type" value="Genomic_DNA"/>
</dbReference>
<dbReference type="AlphaFoldDB" id="A0A1W0X9T1"/>
<gene>
    <name evidence="1" type="ORF">BV898_02026</name>
</gene>
<sequence length="180" mass="19895">MPGDMLSRPPDEPFGKKKDSLLDLFQLDGLGSNTVGLWFGRKNSASRCLWVFFRKISHVSIVHGATDSSEDSILSALLILPACIFFSTAFCNLSSEPFAATDVVFLDIARNLLVLLRLLLMVVASLQLDGLSGLEKTRKGKVNRWPQLYVVLELQIWSGDGVAGCKRQPLEEAVRLAKEM</sequence>
<protein>
    <submittedName>
        <fullName evidence="1">Uncharacterized protein</fullName>
    </submittedName>
</protein>
<keyword evidence="2" id="KW-1185">Reference proteome</keyword>
<evidence type="ECO:0000313" key="1">
    <source>
        <dbReference type="EMBL" id="OQV24072.1"/>
    </source>
</evidence>
<comment type="caution">
    <text evidence="1">The sequence shown here is derived from an EMBL/GenBank/DDBJ whole genome shotgun (WGS) entry which is preliminary data.</text>
</comment>
<evidence type="ECO:0000313" key="2">
    <source>
        <dbReference type="Proteomes" id="UP000192578"/>
    </source>
</evidence>
<organism evidence="1 2">
    <name type="scientific">Hypsibius exemplaris</name>
    <name type="common">Freshwater tardigrade</name>
    <dbReference type="NCBI Taxonomy" id="2072580"/>
    <lineage>
        <taxon>Eukaryota</taxon>
        <taxon>Metazoa</taxon>
        <taxon>Ecdysozoa</taxon>
        <taxon>Tardigrada</taxon>
        <taxon>Eutardigrada</taxon>
        <taxon>Parachela</taxon>
        <taxon>Hypsibioidea</taxon>
        <taxon>Hypsibiidae</taxon>
        <taxon>Hypsibius</taxon>
    </lineage>
</organism>
<reference evidence="2" key="1">
    <citation type="submission" date="2017-01" db="EMBL/GenBank/DDBJ databases">
        <title>Comparative genomics of anhydrobiosis in the tardigrade Hypsibius dujardini.</title>
        <authorList>
            <person name="Yoshida Y."/>
            <person name="Koutsovoulos G."/>
            <person name="Laetsch D."/>
            <person name="Stevens L."/>
            <person name="Kumar S."/>
            <person name="Horikawa D."/>
            <person name="Ishino K."/>
            <person name="Komine S."/>
            <person name="Tomita M."/>
            <person name="Blaxter M."/>
            <person name="Arakawa K."/>
        </authorList>
    </citation>
    <scope>NUCLEOTIDE SEQUENCE [LARGE SCALE GENOMIC DNA]</scope>
    <source>
        <strain evidence="2">Z151</strain>
    </source>
</reference>
<accession>A0A1W0X9T1</accession>